<comment type="similarity">
    <text evidence="1">Belongs to the guanylate kinase family.</text>
</comment>
<dbReference type="PROSITE" id="PS00856">
    <property type="entry name" value="GUANYLATE_KINASE_1"/>
    <property type="match status" value="1"/>
</dbReference>
<dbReference type="InterPro" id="IPR020590">
    <property type="entry name" value="Guanylate_kinase_CS"/>
</dbReference>
<keyword evidence="5" id="KW-0418">Kinase</keyword>
<dbReference type="NCBIfam" id="TIGR03263">
    <property type="entry name" value="guanyl_kin"/>
    <property type="match status" value="1"/>
</dbReference>
<dbReference type="PROSITE" id="PS50052">
    <property type="entry name" value="GUANYLATE_KINASE_2"/>
    <property type="match status" value="1"/>
</dbReference>
<dbReference type="GO" id="GO:0004385">
    <property type="term" value="F:GMP kinase activity"/>
    <property type="evidence" value="ECO:0007669"/>
    <property type="project" value="UniProtKB-EC"/>
</dbReference>
<dbReference type="SMART" id="SM00072">
    <property type="entry name" value="GuKc"/>
    <property type="match status" value="1"/>
</dbReference>
<dbReference type="EMBL" id="JANEYG010000016">
    <property type="protein sequence ID" value="KAJ8920001.1"/>
    <property type="molecule type" value="Genomic_DNA"/>
</dbReference>
<dbReference type="InterPro" id="IPR008145">
    <property type="entry name" value="GK/Ca_channel_bsu"/>
</dbReference>
<evidence type="ECO:0000313" key="9">
    <source>
        <dbReference type="Proteomes" id="UP001159042"/>
    </source>
</evidence>
<keyword evidence="6" id="KW-0067">ATP-binding</keyword>
<accession>A0AAV8W1P6</accession>
<evidence type="ECO:0000256" key="6">
    <source>
        <dbReference type="ARBA" id="ARBA00022840"/>
    </source>
</evidence>
<feature type="domain" description="Guanylate kinase-like" evidence="7">
    <location>
        <begin position="4"/>
        <end position="186"/>
    </location>
</feature>
<dbReference type="Gene3D" id="3.40.50.300">
    <property type="entry name" value="P-loop containing nucleotide triphosphate hydrolases"/>
    <property type="match status" value="1"/>
</dbReference>
<gene>
    <name evidence="8" type="ORF">NQ315_006531</name>
</gene>
<dbReference type="InterPro" id="IPR017665">
    <property type="entry name" value="Guanylate_kinase"/>
</dbReference>
<organism evidence="8 9">
    <name type="scientific">Exocentrus adspersus</name>
    <dbReference type="NCBI Taxonomy" id="1586481"/>
    <lineage>
        <taxon>Eukaryota</taxon>
        <taxon>Metazoa</taxon>
        <taxon>Ecdysozoa</taxon>
        <taxon>Arthropoda</taxon>
        <taxon>Hexapoda</taxon>
        <taxon>Insecta</taxon>
        <taxon>Pterygota</taxon>
        <taxon>Neoptera</taxon>
        <taxon>Endopterygota</taxon>
        <taxon>Coleoptera</taxon>
        <taxon>Polyphaga</taxon>
        <taxon>Cucujiformia</taxon>
        <taxon>Chrysomeloidea</taxon>
        <taxon>Cerambycidae</taxon>
        <taxon>Lamiinae</taxon>
        <taxon>Acanthocinini</taxon>
        <taxon>Exocentrus</taxon>
    </lineage>
</organism>
<dbReference type="GO" id="GO:0005829">
    <property type="term" value="C:cytosol"/>
    <property type="evidence" value="ECO:0007669"/>
    <property type="project" value="TreeGrafter"/>
</dbReference>
<dbReference type="Gene3D" id="3.30.63.10">
    <property type="entry name" value="Guanylate Kinase phosphate binding domain"/>
    <property type="match status" value="1"/>
</dbReference>
<dbReference type="SMART" id="SM00382">
    <property type="entry name" value="AAA"/>
    <property type="match status" value="1"/>
</dbReference>
<evidence type="ECO:0000256" key="4">
    <source>
        <dbReference type="ARBA" id="ARBA00022741"/>
    </source>
</evidence>
<dbReference type="Pfam" id="PF00625">
    <property type="entry name" value="Guanylate_kin"/>
    <property type="match status" value="1"/>
</dbReference>
<dbReference type="FunFam" id="3.30.63.10:FF:000002">
    <property type="entry name" value="Guanylate kinase 1"/>
    <property type="match status" value="1"/>
</dbReference>
<dbReference type="InterPro" id="IPR003593">
    <property type="entry name" value="AAA+_ATPase"/>
</dbReference>
<dbReference type="CDD" id="cd00071">
    <property type="entry name" value="GMPK"/>
    <property type="match status" value="1"/>
</dbReference>
<evidence type="ECO:0000256" key="2">
    <source>
        <dbReference type="ARBA" id="ARBA00012961"/>
    </source>
</evidence>
<keyword evidence="3" id="KW-0808">Transferase</keyword>
<evidence type="ECO:0000259" key="7">
    <source>
        <dbReference type="PROSITE" id="PS50052"/>
    </source>
</evidence>
<reference evidence="8 9" key="1">
    <citation type="journal article" date="2023" name="Insect Mol. Biol.">
        <title>Genome sequencing provides insights into the evolution of gene families encoding plant cell wall-degrading enzymes in longhorned beetles.</title>
        <authorList>
            <person name="Shin N.R."/>
            <person name="Okamura Y."/>
            <person name="Kirsch R."/>
            <person name="Pauchet Y."/>
        </authorList>
    </citation>
    <scope>NUCLEOTIDE SEQUENCE [LARGE SCALE GENOMIC DNA]</scope>
    <source>
        <strain evidence="8">EAD_L_NR</strain>
    </source>
</reference>
<evidence type="ECO:0000256" key="3">
    <source>
        <dbReference type="ARBA" id="ARBA00022679"/>
    </source>
</evidence>
<sequence length="225" mass="25256">MNGVRPLVICGPSGSGKSTLVKKMLEEFPDKFGFSVSHTTRQPRPGEEHGKHYHFVEAEDMKRAIDEGHFIEHAVFSGNRYGTSKAAVKTIAGQGKVCVLDIDVQGVKQVKNTDLNPWSVFVKPPSLDSLRQRLTDRKTETEESLRKRLSIAEEEIRYGTTPGNFDIVIVNDDLERAYGELRAFLVDNVLKNKVTVLLQCDGDKRGLRLKIMLEVSLEEKITSND</sequence>
<dbReference type="AlphaFoldDB" id="A0AAV8W1P6"/>
<keyword evidence="4" id="KW-0547">Nucleotide-binding</keyword>
<keyword evidence="9" id="KW-1185">Reference proteome</keyword>
<dbReference type="Proteomes" id="UP001159042">
    <property type="component" value="Unassembled WGS sequence"/>
</dbReference>
<comment type="caution">
    <text evidence="8">The sequence shown here is derived from an EMBL/GenBank/DDBJ whole genome shotgun (WGS) entry which is preliminary data.</text>
</comment>
<protein>
    <recommendedName>
        <fullName evidence="2">guanylate kinase</fullName>
        <ecNumber evidence="2">2.7.4.8</ecNumber>
    </recommendedName>
</protein>
<evidence type="ECO:0000256" key="1">
    <source>
        <dbReference type="ARBA" id="ARBA00005790"/>
    </source>
</evidence>
<evidence type="ECO:0000256" key="5">
    <source>
        <dbReference type="ARBA" id="ARBA00022777"/>
    </source>
</evidence>
<dbReference type="EC" id="2.7.4.8" evidence="2"/>
<name>A0AAV8W1P6_9CUCU</name>
<dbReference type="SUPFAM" id="SSF52540">
    <property type="entry name" value="P-loop containing nucleoside triphosphate hydrolases"/>
    <property type="match status" value="1"/>
</dbReference>
<dbReference type="PANTHER" id="PTHR23117">
    <property type="entry name" value="GUANYLATE KINASE-RELATED"/>
    <property type="match status" value="1"/>
</dbReference>
<dbReference type="PANTHER" id="PTHR23117:SF13">
    <property type="entry name" value="GUANYLATE KINASE"/>
    <property type="match status" value="1"/>
</dbReference>
<dbReference type="GO" id="GO:0005524">
    <property type="term" value="F:ATP binding"/>
    <property type="evidence" value="ECO:0007669"/>
    <property type="project" value="UniProtKB-KW"/>
</dbReference>
<dbReference type="FunFam" id="3.40.50.300:FF:000776">
    <property type="entry name" value="Guanylate kinase 2"/>
    <property type="match status" value="1"/>
</dbReference>
<proteinExistence type="inferred from homology"/>
<dbReference type="InterPro" id="IPR008144">
    <property type="entry name" value="Guanylate_kin-like_dom"/>
</dbReference>
<dbReference type="InterPro" id="IPR027417">
    <property type="entry name" value="P-loop_NTPase"/>
</dbReference>
<evidence type="ECO:0000313" key="8">
    <source>
        <dbReference type="EMBL" id="KAJ8920001.1"/>
    </source>
</evidence>